<dbReference type="EMBL" id="UGNX01000001">
    <property type="protein sequence ID" value="STX34477.1"/>
    <property type="molecule type" value="Genomic_DNA"/>
</dbReference>
<dbReference type="STRING" id="28085.Lcin_2250"/>
<accession>A0A378IGX2</accession>
<sequence length="67" mass="7664">MRLVINHASLMGNQKRLMHLGTLFTVASVVWKSLLKFNYLYEESALYSVSSFFDLLAAMSNNLHIVE</sequence>
<evidence type="ECO:0000313" key="1">
    <source>
        <dbReference type="EMBL" id="KTC83563.1"/>
    </source>
</evidence>
<proteinExistence type="predicted"/>
<dbReference type="EMBL" id="LNXX01000042">
    <property type="protein sequence ID" value="KTC83563.1"/>
    <property type="molecule type" value="Genomic_DNA"/>
</dbReference>
<reference evidence="2 4" key="2">
    <citation type="submission" date="2018-06" db="EMBL/GenBank/DDBJ databases">
        <authorList>
            <consortium name="Pathogen Informatics"/>
            <person name="Doyle S."/>
        </authorList>
    </citation>
    <scope>NUCLEOTIDE SEQUENCE [LARGE SCALE GENOMIC DNA]</scope>
    <source>
        <strain evidence="2 4">NCTC12438</strain>
    </source>
</reference>
<evidence type="ECO:0000313" key="2">
    <source>
        <dbReference type="EMBL" id="STX34477.1"/>
    </source>
</evidence>
<dbReference type="Proteomes" id="UP000054854">
    <property type="component" value="Unassembled WGS sequence"/>
</dbReference>
<keyword evidence="3" id="KW-1185">Reference proteome</keyword>
<gene>
    <name evidence="1" type="ORF">Lcin_2250</name>
    <name evidence="2" type="ORF">NCTC12438_01076</name>
</gene>
<organism evidence="2 4">
    <name type="scientific">Legionella cincinnatiensis</name>
    <dbReference type="NCBI Taxonomy" id="28085"/>
    <lineage>
        <taxon>Bacteria</taxon>
        <taxon>Pseudomonadati</taxon>
        <taxon>Pseudomonadota</taxon>
        <taxon>Gammaproteobacteria</taxon>
        <taxon>Legionellales</taxon>
        <taxon>Legionellaceae</taxon>
        <taxon>Legionella</taxon>
    </lineage>
</organism>
<evidence type="ECO:0000313" key="3">
    <source>
        <dbReference type="Proteomes" id="UP000054854"/>
    </source>
</evidence>
<reference evidence="1 3" key="1">
    <citation type="submission" date="2015-11" db="EMBL/GenBank/DDBJ databases">
        <title>Genomic analysis of 38 Legionella species identifies large and diverse effector repertoires.</title>
        <authorList>
            <person name="Burstein D."/>
            <person name="Amaro F."/>
            <person name="Zusman T."/>
            <person name="Lifshitz Z."/>
            <person name="Cohen O."/>
            <person name="Gilbert J.A."/>
            <person name="Pupko T."/>
            <person name="Shuman H.A."/>
            <person name="Segal G."/>
        </authorList>
    </citation>
    <scope>NUCLEOTIDE SEQUENCE [LARGE SCALE GENOMIC DNA]</scope>
    <source>
        <strain evidence="1 3">CDC#72-OH-14</strain>
    </source>
</reference>
<dbReference type="AlphaFoldDB" id="A0A378IGX2"/>
<name>A0A378IGX2_9GAMM</name>
<evidence type="ECO:0000313" key="4">
    <source>
        <dbReference type="Proteomes" id="UP000255316"/>
    </source>
</evidence>
<protein>
    <submittedName>
        <fullName evidence="2">Uncharacterized protein</fullName>
    </submittedName>
</protein>
<dbReference type="Proteomes" id="UP000255316">
    <property type="component" value="Unassembled WGS sequence"/>
</dbReference>